<reference evidence="1" key="1">
    <citation type="submission" date="2023-05" db="EMBL/GenBank/DDBJ databases">
        <authorList>
            <person name="Huff M."/>
        </authorList>
    </citation>
    <scope>NUCLEOTIDE SEQUENCE</scope>
</reference>
<protein>
    <submittedName>
        <fullName evidence="1">Uncharacterized protein</fullName>
    </submittedName>
</protein>
<gene>
    <name evidence="1" type="ORF">FPE_LOCUS31405</name>
</gene>
<accession>A0AAD2AES3</accession>
<evidence type="ECO:0000313" key="2">
    <source>
        <dbReference type="Proteomes" id="UP000834106"/>
    </source>
</evidence>
<name>A0AAD2AES3_9LAMI</name>
<sequence length="116" mass="12701">MLNKKLFSDGEASLIASTKSRTTIEAVNAPAVKPINIFSFSEALTSNFATGIVTAMTFKDFTCVDLRKTLTFGWVLRVVRVHGMVIGIAEVEAAIAIQFSLYMLEAALPWQGRSQE</sequence>
<keyword evidence="2" id="KW-1185">Reference proteome</keyword>
<organism evidence="1 2">
    <name type="scientific">Fraxinus pennsylvanica</name>
    <dbReference type="NCBI Taxonomy" id="56036"/>
    <lineage>
        <taxon>Eukaryota</taxon>
        <taxon>Viridiplantae</taxon>
        <taxon>Streptophyta</taxon>
        <taxon>Embryophyta</taxon>
        <taxon>Tracheophyta</taxon>
        <taxon>Spermatophyta</taxon>
        <taxon>Magnoliopsida</taxon>
        <taxon>eudicotyledons</taxon>
        <taxon>Gunneridae</taxon>
        <taxon>Pentapetalae</taxon>
        <taxon>asterids</taxon>
        <taxon>lamiids</taxon>
        <taxon>Lamiales</taxon>
        <taxon>Oleaceae</taxon>
        <taxon>Oleeae</taxon>
        <taxon>Fraxinus</taxon>
    </lineage>
</organism>
<dbReference type="Proteomes" id="UP000834106">
    <property type="component" value="Chromosome 20"/>
</dbReference>
<evidence type="ECO:0000313" key="1">
    <source>
        <dbReference type="EMBL" id="CAI9783975.1"/>
    </source>
</evidence>
<dbReference type="AlphaFoldDB" id="A0AAD2AES3"/>
<dbReference type="EMBL" id="OU503055">
    <property type="protein sequence ID" value="CAI9783975.1"/>
    <property type="molecule type" value="Genomic_DNA"/>
</dbReference>
<proteinExistence type="predicted"/>